<comment type="similarity">
    <text evidence="1 6">Belongs to the glycosyl hydrolase 10 (cellulase F) family.</text>
</comment>
<dbReference type="PRINTS" id="PR00134">
    <property type="entry name" value="GLHYDRLASE10"/>
</dbReference>
<dbReference type="AlphaFoldDB" id="E0RYH1"/>
<evidence type="ECO:0000256" key="2">
    <source>
        <dbReference type="ARBA" id="ARBA00022801"/>
    </source>
</evidence>
<keyword evidence="2 6" id="KW-0378">Hydrolase</keyword>
<dbReference type="RefSeq" id="WP_013279709.1">
    <property type="nucleotide sequence ID" value="NC_014387.1"/>
</dbReference>
<evidence type="ECO:0000256" key="4">
    <source>
        <dbReference type="ARBA" id="ARBA00023295"/>
    </source>
</evidence>
<dbReference type="InterPro" id="IPR001000">
    <property type="entry name" value="GH10_dom"/>
</dbReference>
<keyword evidence="4 6" id="KW-0326">Glycosidase</keyword>
<dbReference type="PANTHER" id="PTHR31490">
    <property type="entry name" value="GLYCOSYL HYDROLASE"/>
    <property type="match status" value="1"/>
</dbReference>
<dbReference type="SUPFAM" id="SSF51445">
    <property type="entry name" value="(Trans)glycosidases"/>
    <property type="match status" value="1"/>
</dbReference>
<evidence type="ECO:0000313" key="11">
    <source>
        <dbReference type="Proteomes" id="UP000001299"/>
    </source>
</evidence>
<evidence type="ECO:0000313" key="10">
    <source>
        <dbReference type="EMBL" id="ADL33052.1"/>
    </source>
</evidence>
<sequence>MYKQGRSLVAVMAASVMLTLTACGGTTDHQSAAVSEAESISATSDNSLNSTSTEESNKDVTDASSESSSSEQEGDEDNVPALRDCVEQKMGCRIGCAITGKEPWDIPLWNLVTTHFNAVTLGNELKPDSLFGYSNGKCPGTQEAELNGETIMVPVLNFDNPEKILNKFVKWNEVHPDREIKVRGHVLVWHSQTPEWFFHQDYDKTKPYVSKEEMDKRQEWYIREVLTHFTGEDSPYKDLFYGWDVVNEAVSDATGTYRTDNENPNEDLSNDTHGNNSSWWHVYQSEEFIINAFKYANKYAPADLELYYNDYNECMAKKREGIVALLKEVKEQEGEPGTGTRITAMGMQGHYGVDSPSYTEVETSAKAYGDVVGNIQITEWDLSSSDDYDGSPEAKEKEYEKMRKTYNLQYYALQSVQNSGVNVTGITFWGTVDKYSWLQHRSTVGGGSNKEKAQCPLLFDDLYKPKPAFWVFAETN</sequence>
<feature type="signal peptide" evidence="8">
    <location>
        <begin position="1"/>
        <end position="22"/>
    </location>
</feature>
<keyword evidence="8" id="KW-0732">Signal</keyword>
<feature type="chain" id="PRO_5039338521" description="Beta-xylanase" evidence="8">
    <location>
        <begin position="23"/>
        <end position="476"/>
    </location>
</feature>
<dbReference type="InterPro" id="IPR044846">
    <property type="entry name" value="GH10"/>
</dbReference>
<evidence type="ECO:0000259" key="9">
    <source>
        <dbReference type="PROSITE" id="PS51760"/>
    </source>
</evidence>
<dbReference type="GO" id="GO:0031176">
    <property type="term" value="F:endo-1,4-beta-xylanase activity"/>
    <property type="evidence" value="ECO:0007669"/>
    <property type="project" value="UniProtKB-EC"/>
</dbReference>
<dbReference type="KEGG" id="bpb:bpr_I0304"/>
<dbReference type="PROSITE" id="PS51257">
    <property type="entry name" value="PROKAR_LIPOPROTEIN"/>
    <property type="match status" value="1"/>
</dbReference>
<evidence type="ECO:0000256" key="8">
    <source>
        <dbReference type="SAM" id="SignalP"/>
    </source>
</evidence>
<dbReference type="EMBL" id="CP001810">
    <property type="protein sequence ID" value="ADL33052.1"/>
    <property type="molecule type" value="Genomic_DNA"/>
</dbReference>
<protein>
    <recommendedName>
        <fullName evidence="6">Beta-xylanase</fullName>
        <ecNumber evidence="6">3.2.1.8</ecNumber>
    </recommendedName>
</protein>
<feature type="region of interest" description="Disordered" evidence="7">
    <location>
        <begin position="34"/>
        <end position="79"/>
    </location>
</feature>
<evidence type="ECO:0000256" key="7">
    <source>
        <dbReference type="SAM" id="MobiDB-lite"/>
    </source>
</evidence>
<organism evidence="10 11">
    <name type="scientific">Butyrivibrio proteoclasticus (strain ATCC 51982 / DSM 14932 / B316)</name>
    <name type="common">Clostridium proteoclasticum</name>
    <dbReference type="NCBI Taxonomy" id="515622"/>
    <lineage>
        <taxon>Bacteria</taxon>
        <taxon>Bacillati</taxon>
        <taxon>Bacillota</taxon>
        <taxon>Clostridia</taxon>
        <taxon>Lachnospirales</taxon>
        <taxon>Lachnospiraceae</taxon>
        <taxon>Butyrivibrio</taxon>
    </lineage>
</organism>
<keyword evidence="5 6" id="KW-0624">Polysaccharide degradation</keyword>
<proteinExistence type="inferred from homology"/>
<keyword evidence="10" id="KW-0858">Xylan degradation</keyword>
<name>E0RYH1_BUTPB</name>
<dbReference type="SMART" id="SM00633">
    <property type="entry name" value="Glyco_10"/>
    <property type="match status" value="1"/>
</dbReference>
<dbReference type="Pfam" id="PF00331">
    <property type="entry name" value="Glyco_hydro_10"/>
    <property type="match status" value="1"/>
</dbReference>
<dbReference type="CAZy" id="GH10">
    <property type="family name" value="Glycoside Hydrolase Family 10"/>
</dbReference>
<dbReference type="eggNOG" id="COG3693">
    <property type="taxonomic scope" value="Bacteria"/>
</dbReference>
<evidence type="ECO:0000256" key="1">
    <source>
        <dbReference type="ARBA" id="ARBA00007495"/>
    </source>
</evidence>
<dbReference type="EC" id="3.2.1.8" evidence="6"/>
<evidence type="ECO:0000256" key="3">
    <source>
        <dbReference type="ARBA" id="ARBA00023277"/>
    </source>
</evidence>
<dbReference type="PROSITE" id="PS51760">
    <property type="entry name" value="GH10_2"/>
    <property type="match status" value="1"/>
</dbReference>
<keyword evidence="3 6" id="KW-0119">Carbohydrate metabolism</keyword>
<gene>
    <name evidence="10" type="primary">xyn10A</name>
    <name evidence="10" type="ordered locus">bpr_I0304</name>
</gene>
<evidence type="ECO:0000256" key="5">
    <source>
        <dbReference type="ARBA" id="ARBA00023326"/>
    </source>
</evidence>
<comment type="catalytic activity">
    <reaction evidence="6">
        <text>Endohydrolysis of (1-&gt;4)-beta-D-xylosidic linkages in xylans.</text>
        <dbReference type="EC" id="3.2.1.8"/>
    </reaction>
</comment>
<dbReference type="Proteomes" id="UP000001299">
    <property type="component" value="Chromosome 1"/>
</dbReference>
<dbReference type="STRING" id="515622.bpr_I0304"/>
<dbReference type="Gene3D" id="3.20.20.80">
    <property type="entry name" value="Glycosidases"/>
    <property type="match status" value="1"/>
</dbReference>
<keyword evidence="11" id="KW-1185">Reference proteome</keyword>
<dbReference type="PANTHER" id="PTHR31490:SF90">
    <property type="entry name" value="ENDO-1,4-BETA-XYLANASE A"/>
    <property type="match status" value="1"/>
</dbReference>
<accession>E0RYH1</accession>
<evidence type="ECO:0000256" key="6">
    <source>
        <dbReference type="RuleBase" id="RU361174"/>
    </source>
</evidence>
<reference evidence="10 11" key="1">
    <citation type="journal article" date="2010" name="PLoS ONE">
        <title>The glycobiome of the rumen bacterium Butyrivibrio proteoclasticus B316(T) highlights adaptation to a polysaccharide-rich environment.</title>
        <authorList>
            <person name="Kelly W.J."/>
            <person name="Leahy S.C."/>
            <person name="Altermann E."/>
            <person name="Yeoman C.J."/>
            <person name="Dunne J.C."/>
            <person name="Kong Z."/>
            <person name="Pacheco D.M."/>
            <person name="Li D."/>
            <person name="Noel S.J."/>
            <person name="Moon C.D."/>
            <person name="Cookson A.L."/>
            <person name="Attwood G.T."/>
        </authorList>
    </citation>
    <scope>NUCLEOTIDE SEQUENCE [LARGE SCALE GENOMIC DNA]</scope>
    <source>
        <strain evidence="11">ATCC 51982 / DSM 14932 / B316</strain>
    </source>
</reference>
<dbReference type="GO" id="GO:0045493">
    <property type="term" value="P:xylan catabolic process"/>
    <property type="evidence" value="ECO:0007669"/>
    <property type="project" value="UniProtKB-KW"/>
</dbReference>
<dbReference type="HOGENOM" id="CLU_020161_6_1_9"/>
<dbReference type="InterPro" id="IPR017853">
    <property type="entry name" value="GH"/>
</dbReference>
<feature type="compositionally biased region" description="Low complexity" evidence="7">
    <location>
        <begin position="34"/>
        <end position="54"/>
    </location>
</feature>
<feature type="domain" description="GH10" evidence="9">
    <location>
        <begin position="140"/>
        <end position="475"/>
    </location>
</feature>